<gene>
    <name evidence="1" type="ORF">OEIGOIKO_05840</name>
</gene>
<accession>A0A7U9Q0M9</accession>
<dbReference type="Proteomes" id="UP000287830">
    <property type="component" value="Unassembled WGS sequence"/>
</dbReference>
<protein>
    <submittedName>
        <fullName evidence="1">Uncharacterized protein</fullName>
    </submittedName>
</protein>
<dbReference type="GeneID" id="95624604"/>
<sequence>MTARDELFSALMWPEWSPASEGYGAGLPKTTALLAAFRAEVLREAAAVADAATAPAGWSADAMAVWTACTSSVAHRLRRMADAAEGGDDDA</sequence>
<dbReference type="AlphaFoldDB" id="A0A7U9Q0M9"/>
<proteinExistence type="predicted"/>
<name>A0A7U9Q0M9_9ACTN</name>
<evidence type="ECO:0000313" key="1">
    <source>
        <dbReference type="EMBL" id="GCD38030.1"/>
    </source>
</evidence>
<evidence type="ECO:0000313" key="2">
    <source>
        <dbReference type="Proteomes" id="UP000287830"/>
    </source>
</evidence>
<reference evidence="1 2" key="1">
    <citation type="submission" date="2018-11" db="EMBL/GenBank/DDBJ databases">
        <title>Whole genome sequence of Streptomyces chrestomyceticus NBRC 13444(T).</title>
        <authorList>
            <person name="Komaki H."/>
            <person name="Tamura T."/>
        </authorList>
    </citation>
    <scope>NUCLEOTIDE SEQUENCE [LARGE SCALE GENOMIC DNA]</scope>
    <source>
        <strain evidence="1 2">NBRC 13444</strain>
    </source>
</reference>
<dbReference type="EMBL" id="BHZC01000001">
    <property type="protein sequence ID" value="GCD38030.1"/>
    <property type="molecule type" value="Genomic_DNA"/>
</dbReference>
<comment type="caution">
    <text evidence="1">The sequence shown here is derived from an EMBL/GenBank/DDBJ whole genome shotgun (WGS) entry which is preliminary data.</text>
</comment>
<organism evidence="1 2">
    <name type="scientific">Streptomyces chrestomyceticus JCM 4735</name>
    <dbReference type="NCBI Taxonomy" id="1306181"/>
    <lineage>
        <taxon>Bacteria</taxon>
        <taxon>Bacillati</taxon>
        <taxon>Actinomycetota</taxon>
        <taxon>Actinomycetes</taxon>
        <taxon>Kitasatosporales</taxon>
        <taxon>Streptomycetaceae</taxon>
        <taxon>Streptomyces</taxon>
    </lineage>
</organism>
<dbReference type="RefSeq" id="WP_125047336.1">
    <property type="nucleotide sequence ID" value="NZ_BHZC01000001.1"/>
</dbReference>